<protein>
    <submittedName>
        <fullName evidence="1">Uncharacterized protein</fullName>
    </submittedName>
</protein>
<evidence type="ECO:0000313" key="2">
    <source>
        <dbReference type="Proteomes" id="UP001152531"/>
    </source>
</evidence>
<organism evidence="1 2">
    <name type="scientific">[Candida] jaroonii</name>
    <dbReference type="NCBI Taxonomy" id="467808"/>
    <lineage>
        <taxon>Eukaryota</taxon>
        <taxon>Fungi</taxon>
        <taxon>Dikarya</taxon>
        <taxon>Ascomycota</taxon>
        <taxon>Saccharomycotina</taxon>
        <taxon>Pichiomycetes</taxon>
        <taxon>Debaryomycetaceae</taxon>
        <taxon>Yamadazyma</taxon>
    </lineage>
</organism>
<name>A0ACA9Y053_9ASCO</name>
<accession>A0ACA9Y053</accession>
<sequence>MKKYWWNHDQDIEILSSGNPIAESSPRNIYLLDDLDTQSINEDLEDSILRNAEVHNPAEMDSDSDNDGEVVSIGSIIDERGRKLQVKELTRSRSITPFKIRENISHFMGWDQETEEIGWDDKLTKAVTKNYLENISDQKLGFTKPSSRLAIMNNEQNIALIFEKEYMKRTFNDFPLYYPWAVYEKEKSLDYDTVLQTFIDFQITFKRLKRKDSKDKIRIFRSGIVPKRKDEFNIHSCSIDMKITDKLIEFETFKTLVRLIIDDTFFKPEIQISPIGLVFKKKYLYSIISIWLYPPLTRFDEENIFNPKSIMDFIECMKRSLPDHIHHVLSTAVIVENETQSITSLY</sequence>
<proteinExistence type="predicted"/>
<dbReference type="EMBL" id="CALSDN010000001">
    <property type="protein sequence ID" value="CAH6718257.1"/>
    <property type="molecule type" value="Genomic_DNA"/>
</dbReference>
<comment type="caution">
    <text evidence="1">The sequence shown here is derived from an EMBL/GenBank/DDBJ whole genome shotgun (WGS) entry which is preliminary data.</text>
</comment>
<reference evidence="1" key="1">
    <citation type="submission" date="2022-06" db="EMBL/GenBank/DDBJ databases">
        <authorList>
            <person name="Legras J.-L."/>
            <person name="Devillers H."/>
            <person name="Grondin C."/>
        </authorList>
    </citation>
    <scope>NUCLEOTIDE SEQUENCE</scope>
    <source>
        <strain evidence="1">CLIB 1444</strain>
    </source>
</reference>
<gene>
    <name evidence="1" type="ORF">CLIB1444_01S02652</name>
</gene>
<keyword evidence="2" id="KW-1185">Reference proteome</keyword>
<dbReference type="Proteomes" id="UP001152531">
    <property type="component" value="Unassembled WGS sequence"/>
</dbReference>
<evidence type="ECO:0000313" key="1">
    <source>
        <dbReference type="EMBL" id="CAH6718257.1"/>
    </source>
</evidence>